<dbReference type="Pfam" id="PF00069">
    <property type="entry name" value="Pkinase"/>
    <property type="match status" value="1"/>
</dbReference>
<feature type="compositionally biased region" description="Polar residues" evidence="1">
    <location>
        <begin position="419"/>
        <end position="433"/>
    </location>
</feature>
<feature type="region of interest" description="Disordered" evidence="1">
    <location>
        <begin position="743"/>
        <end position="780"/>
    </location>
</feature>
<dbReference type="CDD" id="cd14014">
    <property type="entry name" value="STKc_PknB_like"/>
    <property type="match status" value="1"/>
</dbReference>
<dbReference type="InterPro" id="IPR000719">
    <property type="entry name" value="Prot_kinase_dom"/>
</dbReference>
<protein>
    <recommendedName>
        <fullName evidence="2">Protein kinase domain-containing protein</fullName>
    </recommendedName>
</protein>
<gene>
    <name evidence="3" type="ORF">BT96DRAFT_998101</name>
</gene>
<feature type="compositionally biased region" description="Low complexity" evidence="1">
    <location>
        <begin position="760"/>
        <end position="776"/>
    </location>
</feature>
<sequence>MSFPSKFSPNLTTATDEELVQRLSFVKEVGCGNWGSVWLCEPKSSEILPAFDAFDRTLKKRLAVKLVHRDKESKTSVARVKSLWNEMKIIRKLQDGDISSHPSIIPFYSFLLTPSYAIITMAYHPDLVTVQVSEPHARVWFRYLLSAIQFLHKRGVVHNDIKPANILLSAKGIPVLLPRFISKFAYGTPEYLAPERARGIPHDTRKSDIWSLGCSFFEILIGRTPFEESDQDQCVTEEDLQKYWGRTLRGKWVGTWKMSKGMERLLKRMLSPNADLRCTADEAMKDIYWVQVQQKDQPGQVNEHRRSASYSSSIVFEKDWAKLAAPEPKTQHCSPLASSSSIRRGENDGKAGRDKELHLPPGLESPKNHVSRTLSKSKSQGRVATNNEALKNIRKRVPAHVDLSPIKGSPPVSPAAQARKNTASHNGRQQQQRAPLGPIHPRDTNNILAPSHQQRVVAGKPSFKELNKRHSKVGMLDELANGPPGARKVQNRGKENHVSQRVRDWERERERLREISRLEEIERERDAELSDSSDTEPEVVDITPELEKIRVPSRAGAKEAQVQDRVEERRVSSAADLAANMSASRSVMILSEPSTPAATLNTTLLPEVIVSPTGDPSPPRTSRPQAETLRRPNSAGGRSTFKHAIKRSIDKTFQMYKTSSLGGRNYHSRNLSVDQHTDAESRGSRSERESWEDEECVRAVKSSLPVVKHAVHNEQVAADNRVDRLTLWMKNVEQVVEDARQTFSTGKEAPLPPLPLPPATRTTNLSSSQTRSNRSSRLPRRILAANQIFSESGDQSTEMSSFVTSVYASPDTSTSPDNLNDSSALSVPLLQTTPSRQRRATVSTRSPDPVVSGPIEPSFDIENGSSSKRKEKSKSHGNLFQLHIAPAATLGAELDKRASASSPCFDIPKSPRLSAVVDREIFIAPPVRSSEDLIRNVSSSSPSSQRNDKSFDELTESPLRVEPYAPRPSLTLQPVPDTPTQKRVEGVYDRFLMATSGVKRLGKNHRAFYTVRRPLQMPPPVASDDQARTVTVDEMGMLSCSPAEERGGVTVLKDENNGTAALVKRALKAIVPSKTNRRLSRMN</sequence>
<reference evidence="3" key="1">
    <citation type="journal article" date="2019" name="Environ. Microbiol.">
        <title>Fungal ecological strategies reflected in gene transcription - a case study of two litter decomposers.</title>
        <authorList>
            <person name="Barbi F."/>
            <person name="Kohler A."/>
            <person name="Barry K."/>
            <person name="Baskaran P."/>
            <person name="Daum C."/>
            <person name="Fauchery L."/>
            <person name="Ihrmark K."/>
            <person name="Kuo A."/>
            <person name="LaButti K."/>
            <person name="Lipzen A."/>
            <person name="Morin E."/>
            <person name="Grigoriev I.V."/>
            <person name="Henrissat B."/>
            <person name="Lindahl B."/>
            <person name="Martin F."/>
        </authorList>
    </citation>
    <scope>NUCLEOTIDE SEQUENCE</scope>
    <source>
        <strain evidence="3">JB14</strain>
    </source>
</reference>
<evidence type="ECO:0000256" key="1">
    <source>
        <dbReference type="SAM" id="MobiDB-lite"/>
    </source>
</evidence>
<dbReference type="InterPro" id="IPR045269">
    <property type="entry name" value="Atg1-like"/>
</dbReference>
<evidence type="ECO:0000313" key="4">
    <source>
        <dbReference type="Proteomes" id="UP000799118"/>
    </source>
</evidence>
<feature type="region of interest" description="Disordered" evidence="1">
    <location>
        <begin position="608"/>
        <end position="640"/>
    </location>
</feature>
<feature type="compositionally biased region" description="Polar residues" evidence="1">
    <location>
        <begin position="660"/>
        <end position="674"/>
    </location>
</feature>
<dbReference type="GO" id="GO:0005737">
    <property type="term" value="C:cytoplasm"/>
    <property type="evidence" value="ECO:0007669"/>
    <property type="project" value="TreeGrafter"/>
</dbReference>
<feature type="region of interest" description="Disordered" evidence="1">
    <location>
        <begin position="660"/>
        <end position="694"/>
    </location>
</feature>
<dbReference type="SMART" id="SM00220">
    <property type="entry name" value="S_TKc"/>
    <property type="match status" value="1"/>
</dbReference>
<organism evidence="3 4">
    <name type="scientific">Gymnopus androsaceus JB14</name>
    <dbReference type="NCBI Taxonomy" id="1447944"/>
    <lineage>
        <taxon>Eukaryota</taxon>
        <taxon>Fungi</taxon>
        <taxon>Dikarya</taxon>
        <taxon>Basidiomycota</taxon>
        <taxon>Agaricomycotina</taxon>
        <taxon>Agaricomycetes</taxon>
        <taxon>Agaricomycetidae</taxon>
        <taxon>Agaricales</taxon>
        <taxon>Marasmiineae</taxon>
        <taxon>Omphalotaceae</taxon>
        <taxon>Gymnopus</taxon>
    </lineage>
</organism>
<dbReference type="PANTHER" id="PTHR24348:SF68">
    <property type="entry name" value="SERINE_THREONINE-PROTEIN KINASE ATG1C"/>
    <property type="match status" value="1"/>
</dbReference>
<proteinExistence type="predicted"/>
<feature type="compositionally biased region" description="Basic and acidic residues" evidence="1">
    <location>
        <begin position="675"/>
        <end position="689"/>
    </location>
</feature>
<feature type="region of interest" description="Disordered" evidence="1">
    <location>
        <begin position="807"/>
        <end position="877"/>
    </location>
</feature>
<feature type="domain" description="Protein kinase" evidence="2">
    <location>
        <begin position="23"/>
        <end position="289"/>
    </location>
</feature>
<feature type="compositionally biased region" description="Polar residues" evidence="1">
    <location>
        <begin position="807"/>
        <end position="846"/>
    </location>
</feature>
<feature type="compositionally biased region" description="Polar residues" evidence="1">
    <location>
        <begin position="444"/>
        <end position="454"/>
    </location>
</feature>
<dbReference type="GO" id="GO:0010506">
    <property type="term" value="P:regulation of autophagy"/>
    <property type="evidence" value="ECO:0007669"/>
    <property type="project" value="InterPro"/>
</dbReference>
<feature type="compositionally biased region" description="Polar residues" evidence="1">
    <location>
        <begin position="331"/>
        <end position="342"/>
    </location>
</feature>
<evidence type="ECO:0000259" key="2">
    <source>
        <dbReference type="PROSITE" id="PS50011"/>
    </source>
</evidence>
<dbReference type="OrthoDB" id="68483at2759"/>
<evidence type="ECO:0000313" key="3">
    <source>
        <dbReference type="EMBL" id="KAE9394875.1"/>
    </source>
</evidence>
<dbReference type="PROSITE" id="PS00108">
    <property type="entry name" value="PROTEIN_KINASE_ST"/>
    <property type="match status" value="1"/>
</dbReference>
<feature type="region of interest" description="Disordered" evidence="1">
    <location>
        <begin position="933"/>
        <end position="980"/>
    </location>
</feature>
<dbReference type="GO" id="GO:0004674">
    <property type="term" value="F:protein serine/threonine kinase activity"/>
    <property type="evidence" value="ECO:0007669"/>
    <property type="project" value="InterPro"/>
</dbReference>
<dbReference type="PROSITE" id="PS50011">
    <property type="entry name" value="PROTEIN_KINASE_DOM"/>
    <property type="match status" value="1"/>
</dbReference>
<feature type="region of interest" description="Disordered" evidence="1">
    <location>
        <begin position="326"/>
        <end position="456"/>
    </location>
</feature>
<keyword evidence="4" id="KW-1185">Reference proteome</keyword>
<accession>A0A6A4HCR2</accession>
<dbReference type="AlphaFoldDB" id="A0A6A4HCR2"/>
<dbReference type="EMBL" id="ML769541">
    <property type="protein sequence ID" value="KAE9394875.1"/>
    <property type="molecule type" value="Genomic_DNA"/>
</dbReference>
<feature type="compositionally biased region" description="Basic and acidic residues" evidence="1">
    <location>
        <begin position="343"/>
        <end position="358"/>
    </location>
</feature>
<feature type="region of interest" description="Disordered" evidence="1">
    <location>
        <begin position="476"/>
        <end position="500"/>
    </location>
</feature>
<dbReference type="InterPro" id="IPR008271">
    <property type="entry name" value="Ser/Thr_kinase_AS"/>
</dbReference>
<dbReference type="Proteomes" id="UP000799118">
    <property type="component" value="Unassembled WGS sequence"/>
</dbReference>
<dbReference type="GO" id="GO:0005524">
    <property type="term" value="F:ATP binding"/>
    <property type="evidence" value="ECO:0007669"/>
    <property type="project" value="InterPro"/>
</dbReference>
<dbReference type="PANTHER" id="PTHR24348">
    <property type="entry name" value="SERINE/THREONINE-PROTEIN KINASE UNC-51-RELATED"/>
    <property type="match status" value="1"/>
</dbReference>
<name>A0A6A4HCR2_9AGAR</name>
<dbReference type="InterPro" id="IPR011009">
    <property type="entry name" value="Kinase-like_dom_sf"/>
</dbReference>
<dbReference type="Gene3D" id="1.10.510.10">
    <property type="entry name" value="Transferase(Phosphotransferase) domain 1"/>
    <property type="match status" value="1"/>
</dbReference>
<dbReference type="SUPFAM" id="SSF56112">
    <property type="entry name" value="Protein kinase-like (PK-like)"/>
    <property type="match status" value="1"/>
</dbReference>
<feature type="compositionally biased region" description="Polar residues" evidence="1">
    <location>
        <begin position="371"/>
        <end position="389"/>
    </location>
</feature>